<proteinExistence type="inferred from homology"/>
<evidence type="ECO:0000256" key="2">
    <source>
        <dbReference type="ARBA" id="ARBA00008531"/>
    </source>
</evidence>
<dbReference type="GO" id="GO:0005047">
    <property type="term" value="F:signal recognition particle binding"/>
    <property type="evidence" value="ECO:0007669"/>
    <property type="project" value="TreeGrafter"/>
</dbReference>
<dbReference type="GO" id="GO:0005886">
    <property type="term" value="C:plasma membrane"/>
    <property type="evidence" value="ECO:0007669"/>
    <property type="project" value="TreeGrafter"/>
</dbReference>
<comment type="similarity">
    <text evidence="2">Belongs to the GTP-binding SRP family.</text>
</comment>
<feature type="domain" description="SRP54-type proteins GTP-binding" evidence="6">
    <location>
        <begin position="1"/>
        <end position="143"/>
    </location>
</feature>
<dbReference type="SUPFAM" id="SSF52540">
    <property type="entry name" value="P-loop containing nucleoside triphosphate hydrolases"/>
    <property type="match status" value="1"/>
</dbReference>
<evidence type="ECO:0000256" key="5">
    <source>
        <dbReference type="ARBA" id="ARBA00023136"/>
    </source>
</evidence>
<feature type="non-terminal residue" evidence="7">
    <location>
        <position position="1"/>
    </location>
</feature>
<dbReference type="GO" id="GO:0006614">
    <property type="term" value="P:SRP-dependent cotranslational protein targeting to membrane"/>
    <property type="evidence" value="ECO:0007669"/>
    <property type="project" value="InterPro"/>
</dbReference>
<comment type="subcellular location">
    <subcellularLocation>
        <location evidence="1">Membrane</location>
        <topology evidence="1">Peripheral membrane protein</topology>
    </subcellularLocation>
</comment>
<name>A0A382VGZ9_9ZZZZ</name>
<evidence type="ECO:0000256" key="1">
    <source>
        <dbReference type="ARBA" id="ARBA00004170"/>
    </source>
</evidence>
<evidence type="ECO:0000256" key="3">
    <source>
        <dbReference type="ARBA" id="ARBA00022741"/>
    </source>
</evidence>
<dbReference type="Gene3D" id="3.40.50.300">
    <property type="entry name" value="P-loop containing nucleotide triphosphate hydrolases"/>
    <property type="match status" value="1"/>
</dbReference>
<dbReference type="PANTHER" id="PTHR43134">
    <property type="entry name" value="SIGNAL RECOGNITION PARTICLE RECEPTOR SUBUNIT ALPHA"/>
    <property type="match status" value="1"/>
</dbReference>
<keyword evidence="5" id="KW-0472">Membrane</keyword>
<dbReference type="EMBL" id="UINC01151890">
    <property type="protein sequence ID" value="SVD45764.1"/>
    <property type="molecule type" value="Genomic_DNA"/>
</dbReference>
<evidence type="ECO:0000313" key="7">
    <source>
        <dbReference type="EMBL" id="SVD45764.1"/>
    </source>
</evidence>
<dbReference type="SMART" id="SM00962">
    <property type="entry name" value="SRP54"/>
    <property type="match status" value="1"/>
</dbReference>
<gene>
    <name evidence="7" type="ORF">METZ01_LOCUS398618</name>
</gene>
<dbReference type="GO" id="GO:0003924">
    <property type="term" value="F:GTPase activity"/>
    <property type="evidence" value="ECO:0007669"/>
    <property type="project" value="TreeGrafter"/>
</dbReference>
<dbReference type="InterPro" id="IPR000897">
    <property type="entry name" value="SRP54_GTPase_dom"/>
</dbReference>
<organism evidence="7">
    <name type="scientific">marine metagenome</name>
    <dbReference type="NCBI Taxonomy" id="408172"/>
    <lineage>
        <taxon>unclassified sequences</taxon>
        <taxon>metagenomes</taxon>
        <taxon>ecological metagenomes</taxon>
    </lineage>
</organism>
<dbReference type="InterPro" id="IPR027417">
    <property type="entry name" value="P-loop_NTPase"/>
</dbReference>
<sequence length="149" mass="16980">ETCSQILSLPMEVARDPEELEKKIQKYADLDLILIDTPGRSQLDVARLRSIELFLNAARPDETYLMLNMTTRNTDMENIIKRFGSLGIDKLIFTKLDEAICYGSILNCAVRYKKPIAYFTTGQDVATDIEVATHNRIATFLLRGYQKKS</sequence>
<dbReference type="PANTHER" id="PTHR43134:SF3">
    <property type="entry name" value="FLAGELLAR BIOSYNTHESIS PROTEIN FLHF"/>
    <property type="match status" value="1"/>
</dbReference>
<dbReference type="Pfam" id="PF00448">
    <property type="entry name" value="SRP54"/>
    <property type="match status" value="1"/>
</dbReference>
<keyword evidence="4" id="KW-0342">GTP-binding</keyword>
<accession>A0A382VGZ9</accession>
<protein>
    <recommendedName>
        <fullName evidence="6">SRP54-type proteins GTP-binding domain-containing protein</fullName>
    </recommendedName>
</protein>
<dbReference type="GO" id="GO:0005525">
    <property type="term" value="F:GTP binding"/>
    <property type="evidence" value="ECO:0007669"/>
    <property type="project" value="UniProtKB-KW"/>
</dbReference>
<dbReference type="AlphaFoldDB" id="A0A382VGZ9"/>
<keyword evidence="3" id="KW-0547">Nucleotide-binding</keyword>
<evidence type="ECO:0000256" key="4">
    <source>
        <dbReference type="ARBA" id="ARBA00023134"/>
    </source>
</evidence>
<reference evidence="7" key="1">
    <citation type="submission" date="2018-05" db="EMBL/GenBank/DDBJ databases">
        <authorList>
            <person name="Lanie J.A."/>
            <person name="Ng W.-L."/>
            <person name="Kazmierczak K.M."/>
            <person name="Andrzejewski T.M."/>
            <person name="Davidsen T.M."/>
            <person name="Wayne K.J."/>
            <person name="Tettelin H."/>
            <person name="Glass J.I."/>
            <person name="Rusch D."/>
            <person name="Podicherti R."/>
            <person name="Tsui H.-C.T."/>
            <person name="Winkler M.E."/>
        </authorList>
    </citation>
    <scope>NUCLEOTIDE SEQUENCE</scope>
</reference>
<evidence type="ECO:0000259" key="6">
    <source>
        <dbReference type="SMART" id="SM00962"/>
    </source>
</evidence>